<dbReference type="EMBL" id="RBVX01000111">
    <property type="protein sequence ID" value="RSL28968.1"/>
    <property type="molecule type" value="Genomic_DNA"/>
</dbReference>
<evidence type="ECO:0000313" key="2">
    <source>
        <dbReference type="EMBL" id="RSL28968.1"/>
    </source>
</evidence>
<evidence type="ECO:0000313" key="3">
    <source>
        <dbReference type="Proteomes" id="UP000275076"/>
    </source>
</evidence>
<protein>
    <recommendedName>
        <fullName evidence="1">Polysaccharide pyruvyl transferase domain-containing protein</fullName>
    </recommendedName>
</protein>
<gene>
    <name evidence="2" type="ORF">D7Z54_33740</name>
</gene>
<feature type="domain" description="Polysaccharide pyruvyl transferase" evidence="1">
    <location>
        <begin position="50"/>
        <end position="239"/>
    </location>
</feature>
<name>A0A3R9QER5_9BACI</name>
<sequence length="268" mass="30373">MQPMEKGEIIMEDYPKGFSSFSEGVETSRKKLLTSIEFSPDLTFIIPGGNIGDHLIWAGTRQLLDGKPFTEVSEDEIEKANGHTAIIAGCGGWCKAYHSMPRQLSIIEKNFKKVIIFPSSFDISVPAVKDSLMKTKAMVFARELISYNQIKDICEADIAFDTAFFFHYSKYKQQGNGPLYAYRKDREKLKNEINSSVEDNNDISKTSKNLNQFLKIVAKHNTVHTDRAHVMIAGAMLDKTVYYSPSNYHKIPGIADFSLHDFPVWKKK</sequence>
<organism evidence="2 3">
    <name type="scientific">Salibacterium salarium</name>
    <dbReference type="NCBI Taxonomy" id="284579"/>
    <lineage>
        <taxon>Bacteria</taxon>
        <taxon>Bacillati</taxon>
        <taxon>Bacillota</taxon>
        <taxon>Bacilli</taxon>
        <taxon>Bacillales</taxon>
        <taxon>Bacillaceae</taxon>
    </lineage>
</organism>
<dbReference type="InterPro" id="IPR007345">
    <property type="entry name" value="Polysacch_pyruvyl_Trfase"/>
</dbReference>
<comment type="caution">
    <text evidence="2">The sequence shown here is derived from an EMBL/GenBank/DDBJ whole genome shotgun (WGS) entry which is preliminary data.</text>
</comment>
<keyword evidence="3" id="KW-1185">Reference proteome</keyword>
<dbReference type="OrthoDB" id="9807674at2"/>
<dbReference type="Proteomes" id="UP000275076">
    <property type="component" value="Unassembled WGS sequence"/>
</dbReference>
<proteinExistence type="predicted"/>
<evidence type="ECO:0000259" key="1">
    <source>
        <dbReference type="Pfam" id="PF04230"/>
    </source>
</evidence>
<dbReference type="AlphaFoldDB" id="A0A3R9QER5"/>
<accession>A0A3R9QER5</accession>
<reference evidence="2 3" key="1">
    <citation type="submission" date="2018-10" db="EMBL/GenBank/DDBJ databases">
        <title>Draft genome sequence of Bacillus salarius IM0101, isolated from a hypersaline soil in Inner Mongolia, China.</title>
        <authorList>
            <person name="Yamprayoonswat W."/>
            <person name="Boonvisut S."/>
            <person name="Jumpathong W."/>
            <person name="Sittihan S."/>
            <person name="Ruangsuj P."/>
            <person name="Wanthongcharoen S."/>
            <person name="Thongpramul N."/>
            <person name="Pimmason S."/>
            <person name="Yu B."/>
            <person name="Yasawong M."/>
        </authorList>
    </citation>
    <scope>NUCLEOTIDE SEQUENCE [LARGE SCALE GENOMIC DNA]</scope>
    <source>
        <strain evidence="2 3">IM0101</strain>
    </source>
</reference>
<dbReference type="Pfam" id="PF04230">
    <property type="entry name" value="PS_pyruv_trans"/>
    <property type="match status" value="1"/>
</dbReference>